<dbReference type="SUPFAM" id="SSF53756">
    <property type="entry name" value="UDP-Glycosyltransferase/glycogen phosphorylase"/>
    <property type="match status" value="1"/>
</dbReference>
<reference evidence="3" key="1">
    <citation type="submission" date="2021-01" db="EMBL/GenBank/DDBJ databases">
        <title>Whole genome shotgun sequence of Rhizocola hellebori NBRC 109834.</title>
        <authorList>
            <person name="Komaki H."/>
            <person name="Tamura T."/>
        </authorList>
    </citation>
    <scope>NUCLEOTIDE SEQUENCE</scope>
    <source>
        <strain evidence="3">NBRC 109834</strain>
    </source>
</reference>
<gene>
    <name evidence="3" type="primary">otsA_2</name>
    <name evidence="3" type="ORF">Rhe02_33040</name>
</gene>
<keyword evidence="4" id="KW-1185">Reference proteome</keyword>
<comment type="similarity">
    <text evidence="1">Belongs to the glycosyltransferase 20 family.</text>
</comment>
<sequence length="485" mass="51949">MRHRPGPVDLVLATARSPIGDDDGDAVLGRAHTALMHTVSSRGGAWVAATDIPPKAAASSWLVPLEISAPVLSGWRDGQCANTLASTYYGHSGITPPQDPAWKAAYEQVNARYAAAIARSADDGAAIWLHDYPLQLVPAILRRMRPDLRIGFTLHSPLPPAESFQTLAGRDDLLAGLAAADLLSFTDERSRANFAAIADQTGTAYGRTLVMPMPADAHVISQLAETWTVQTHAAQIRTSLRPASTVLLSIGGNDPGDGTLQRLQEFARLLDTRQLQAQECAFIQLAPNGDGLTPEAAQLRAELERLTAKINGQHGCLSHLPVHYQRGVLSPAELTAFYLAADVMLATPMRDRATPHAAEYAATRTHGRGCIVLSEFSATPLPGAVVINPHDPEALGRAMLAAAAQCHTASRQVVAMRSQTLTSGGITTWADQFLHNLKPVKHRTATGRLHQTWRSVPTGRHQEGSRQRVQASDTSGQLTVTAPHP</sequence>
<dbReference type="AlphaFoldDB" id="A0A8J3Q8D4"/>
<dbReference type="RefSeq" id="WP_203909096.1">
    <property type="nucleotide sequence ID" value="NZ_BONY01000017.1"/>
</dbReference>
<dbReference type="Pfam" id="PF00982">
    <property type="entry name" value="Glyco_transf_20"/>
    <property type="match status" value="1"/>
</dbReference>
<accession>A0A8J3Q8D4</accession>
<dbReference type="GO" id="GO:0003825">
    <property type="term" value="F:alpha,alpha-trehalose-phosphate synthase (UDP-forming) activity"/>
    <property type="evidence" value="ECO:0007669"/>
    <property type="project" value="TreeGrafter"/>
</dbReference>
<dbReference type="PANTHER" id="PTHR10788">
    <property type="entry name" value="TREHALOSE-6-PHOSPHATE SYNTHASE"/>
    <property type="match status" value="1"/>
</dbReference>
<evidence type="ECO:0000313" key="3">
    <source>
        <dbReference type="EMBL" id="GIH05237.1"/>
    </source>
</evidence>
<evidence type="ECO:0000256" key="2">
    <source>
        <dbReference type="SAM" id="MobiDB-lite"/>
    </source>
</evidence>
<evidence type="ECO:0000256" key="1">
    <source>
        <dbReference type="ARBA" id="ARBA00008799"/>
    </source>
</evidence>
<feature type="region of interest" description="Disordered" evidence="2">
    <location>
        <begin position="455"/>
        <end position="485"/>
    </location>
</feature>
<evidence type="ECO:0000313" key="4">
    <source>
        <dbReference type="Proteomes" id="UP000612899"/>
    </source>
</evidence>
<protein>
    <submittedName>
        <fullName evidence="3">Trehalose-6-phosphate synthase</fullName>
    </submittedName>
</protein>
<name>A0A8J3Q8D4_9ACTN</name>
<proteinExistence type="inferred from homology"/>
<dbReference type="GO" id="GO:0005992">
    <property type="term" value="P:trehalose biosynthetic process"/>
    <property type="evidence" value="ECO:0007669"/>
    <property type="project" value="InterPro"/>
</dbReference>
<dbReference type="InterPro" id="IPR001830">
    <property type="entry name" value="Glyco_trans_20"/>
</dbReference>
<comment type="caution">
    <text evidence="3">The sequence shown here is derived from an EMBL/GenBank/DDBJ whole genome shotgun (WGS) entry which is preliminary data.</text>
</comment>
<dbReference type="Gene3D" id="3.40.50.2000">
    <property type="entry name" value="Glycogen Phosphorylase B"/>
    <property type="match status" value="2"/>
</dbReference>
<dbReference type="EMBL" id="BONY01000017">
    <property type="protein sequence ID" value="GIH05237.1"/>
    <property type="molecule type" value="Genomic_DNA"/>
</dbReference>
<organism evidence="3 4">
    <name type="scientific">Rhizocola hellebori</name>
    <dbReference type="NCBI Taxonomy" id="1392758"/>
    <lineage>
        <taxon>Bacteria</taxon>
        <taxon>Bacillati</taxon>
        <taxon>Actinomycetota</taxon>
        <taxon>Actinomycetes</taxon>
        <taxon>Micromonosporales</taxon>
        <taxon>Micromonosporaceae</taxon>
        <taxon>Rhizocola</taxon>
    </lineage>
</organism>
<dbReference type="PANTHER" id="PTHR10788:SF106">
    <property type="entry name" value="BCDNA.GH08860"/>
    <property type="match status" value="1"/>
</dbReference>
<feature type="compositionally biased region" description="Polar residues" evidence="2">
    <location>
        <begin position="467"/>
        <end position="485"/>
    </location>
</feature>
<dbReference type="Proteomes" id="UP000612899">
    <property type="component" value="Unassembled WGS sequence"/>
</dbReference>